<evidence type="ECO:0000313" key="4">
    <source>
        <dbReference type="EMBL" id="CAB4942443.1"/>
    </source>
</evidence>
<dbReference type="EMBL" id="CAEZYF010000013">
    <property type="protein sequence ID" value="CAB4730074.1"/>
    <property type="molecule type" value="Genomic_DNA"/>
</dbReference>
<feature type="compositionally biased region" description="Pro residues" evidence="1">
    <location>
        <begin position="77"/>
        <end position="91"/>
    </location>
</feature>
<proteinExistence type="predicted"/>
<dbReference type="Pfam" id="PF01593">
    <property type="entry name" value="Amino_oxidase"/>
    <property type="match status" value="2"/>
</dbReference>
<protein>
    <submittedName>
        <fullName evidence="4">Unannotated protein</fullName>
    </submittedName>
</protein>
<feature type="domain" description="Amine oxidase" evidence="2">
    <location>
        <begin position="191"/>
        <end position="516"/>
    </location>
</feature>
<feature type="region of interest" description="Disordered" evidence="1">
    <location>
        <begin position="1"/>
        <end position="28"/>
    </location>
</feature>
<dbReference type="InterPro" id="IPR050281">
    <property type="entry name" value="Flavin_monoamine_oxidase"/>
</dbReference>
<dbReference type="GO" id="GO:0016491">
    <property type="term" value="F:oxidoreductase activity"/>
    <property type="evidence" value="ECO:0007669"/>
    <property type="project" value="InterPro"/>
</dbReference>
<organism evidence="4">
    <name type="scientific">freshwater metagenome</name>
    <dbReference type="NCBI Taxonomy" id="449393"/>
    <lineage>
        <taxon>unclassified sequences</taxon>
        <taxon>metagenomes</taxon>
        <taxon>ecological metagenomes</taxon>
    </lineage>
</organism>
<dbReference type="InterPro" id="IPR036188">
    <property type="entry name" value="FAD/NAD-bd_sf"/>
</dbReference>
<dbReference type="InterPro" id="IPR002937">
    <property type="entry name" value="Amino_oxidase"/>
</dbReference>
<dbReference type="AlphaFoldDB" id="A0A6J7JH38"/>
<dbReference type="PANTHER" id="PTHR10742:SF410">
    <property type="entry name" value="LYSINE-SPECIFIC HISTONE DEMETHYLASE 2"/>
    <property type="match status" value="1"/>
</dbReference>
<reference evidence="4" key="1">
    <citation type="submission" date="2020-05" db="EMBL/GenBank/DDBJ databases">
        <authorList>
            <person name="Chiriac C."/>
            <person name="Salcher M."/>
            <person name="Ghai R."/>
            <person name="Kavagutti S V."/>
        </authorList>
    </citation>
    <scope>NUCLEOTIDE SEQUENCE</scope>
</reference>
<feature type="region of interest" description="Disordered" evidence="1">
    <location>
        <begin position="69"/>
        <end position="93"/>
    </location>
</feature>
<gene>
    <name evidence="3" type="ORF">UFOPK2656_02045</name>
    <name evidence="4" type="ORF">UFOPK3651_02288</name>
</gene>
<feature type="domain" description="Amine oxidase" evidence="2">
    <location>
        <begin position="99"/>
        <end position="174"/>
    </location>
</feature>
<dbReference type="SUPFAM" id="SSF51905">
    <property type="entry name" value="FAD/NAD(P)-binding domain"/>
    <property type="match status" value="2"/>
</dbReference>
<dbReference type="Gene3D" id="3.50.50.60">
    <property type="entry name" value="FAD/NAD(P)-binding domain"/>
    <property type="match status" value="2"/>
</dbReference>
<evidence type="ECO:0000256" key="1">
    <source>
        <dbReference type="SAM" id="MobiDB-lite"/>
    </source>
</evidence>
<dbReference type="SUPFAM" id="SSF54373">
    <property type="entry name" value="FAD-linked reductases, C-terminal domain"/>
    <property type="match status" value="2"/>
</dbReference>
<evidence type="ECO:0000259" key="2">
    <source>
        <dbReference type="Pfam" id="PF01593"/>
    </source>
</evidence>
<dbReference type="EMBL" id="CAFBMT010000014">
    <property type="protein sequence ID" value="CAB4942443.1"/>
    <property type="molecule type" value="Genomic_DNA"/>
</dbReference>
<sequence length="521" mass="53903">MPARSQRGVTKLPRSSARQRVVGAAPHEPDRRIVRRMRERPIGRRSVLRAGLGAGVLLGLGACTSSNDGVANTNGPSAPPGELPGSVPQPLPTATLPSAMVPQPAAMLRTSWSADPFALGSYSYLPVGATPQARVDLAQPVAGRLFFAGEALDPDNPATVHGAQASGRAAAALVDDEADAGETIVVVGAGIAGVSAARALADAGHRVIVVEAQDRVGGRVHTVRPDGWPVPVERGANWVHDTKASDLPARLKALGVKAVPFAYDDVVLGADGTVAADGYLDGASKAVEAAVEWADTQDNDLSLAAAIDGSGAADGVDPAALVHFLRTEVSTEYGADADQLSAWWGTDEGSDGDDLLVLGGYGTVVDALATGLDVRLGWPVATVSVADDGVVVTGTSGEALPAARVIVTVPLGVLKAGTIRFEPELPEAHRAAIDAMAMGLLDKVWLRWDEPWWTEKAEQWSRVAAADDSFVEWYNLAELAGTPVLLGLVGGAEARAWAGKSDDEVLAAALASLERFRAAGW</sequence>
<name>A0A6J7JH38_9ZZZZ</name>
<accession>A0A6J7JH38</accession>
<dbReference type="Gene3D" id="3.90.660.10">
    <property type="match status" value="1"/>
</dbReference>
<evidence type="ECO:0000313" key="3">
    <source>
        <dbReference type="EMBL" id="CAB4730074.1"/>
    </source>
</evidence>
<dbReference type="PANTHER" id="PTHR10742">
    <property type="entry name" value="FLAVIN MONOAMINE OXIDASE"/>
    <property type="match status" value="1"/>
</dbReference>